<dbReference type="OMA" id="ALYFQYD"/>
<comment type="catalytic activity">
    <reaction evidence="1">
        <text>S-ubiquitinyl-[E2 ubiquitin-conjugating enzyme]-L-cysteine + [acceptor protein]-L-lysine = [E2 ubiquitin-conjugating enzyme]-L-cysteine + N(6)-ubiquitinyl-[acceptor protein]-L-lysine.</text>
        <dbReference type="EC" id="2.3.2.27"/>
    </reaction>
</comment>
<dbReference type="GO" id="GO:0005637">
    <property type="term" value="C:nuclear inner membrane"/>
    <property type="evidence" value="ECO:0007669"/>
    <property type="project" value="EnsemblFungi"/>
</dbReference>
<evidence type="ECO:0000256" key="8">
    <source>
        <dbReference type="ARBA" id="ARBA00022771"/>
    </source>
</evidence>
<evidence type="ECO:0000256" key="13">
    <source>
        <dbReference type="SAM" id="MobiDB-lite"/>
    </source>
</evidence>
<dbReference type="Gene3D" id="3.30.40.10">
    <property type="entry name" value="Zinc/RING finger domain, C3HC4 (zinc finger)"/>
    <property type="match status" value="1"/>
</dbReference>
<feature type="transmembrane region" description="Helical" evidence="14">
    <location>
        <begin position="1212"/>
        <end position="1231"/>
    </location>
</feature>
<dbReference type="Proteomes" id="UP000006790">
    <property type="component" value="Chromosome 4"/>
</dbReference>
<feature type="transmembrane region" description="Helical" evidence="14">
    <location>
        <begin position="930"/>
        <end position="948"/>
    </location>
</feature>
<keyword evidence="11 14" id="KW-1133">Transmembrane helix</keyword>
<keyword evidence="7" id="KW-0479">Metal-binding</keyword>
<dbReference type="CDD" id="cd16495">
    <property type="entry name" value="RING_CH-C4HC3_MARCH"/>
    <property type="match status" value="1"/>
</dbReference>
<feature type="transmembrane region" description="Helical" evidence="14">
    <location>
        <begin position="960"/>
        <end position="977"/>
    </location>
</feature>
<dbReference type="eggNOG" id="KOG1609">
    <property type="taxonomic scope" value="Eukaryota"/>
</dbReference>
<organism evidence="16 17">
    <name type="scientific">Eremothecium cymbalariae (strain CBS 270.75 / DBVPG 7215 / KCTC 17166 / NRRL Y-17582)</name>
    <name type="common">Yeast</name>
    <dbReference type="NCBI Taxonomy" id="931890"/>
    <lineage>
        <taxon>Eukaryota</taxon>
        <taxon>Fungi</taxon>
        <taxon>Dikarya</taxon>
        <taxon>Ascomycota</taxon>
        <taxon>Saccharomycotina</taxon>
        <taxon>Saccharomycetes</taxon>
        <taxon>Saccharomycetales</taxon>
        <taxon>Saccharomycetaceae</taxon>
        <taxon>Eremothecium</taxon>
    </lineage>
</organism>
<evidence type="ECO:0000313" key="17">
    <source>
        <dbReference type="Proteomes" id="UP000006790"/>
    </source>
</evidence>
<proteinExistence type="predicted"/>
<dbReference type="Pfam" id="PF12906">
    <property type="entry name" value="RINGv"/>
    <property type="match status" value="1"/>
</dbReference>
<evidence type="ECO:0000256" key="6">
    <source>
        <dbReference type="ARBA" id="ARBA00022692"/>
    </source>
</evidence>
<feature type="transmembrane region" description="Helical" evidence="14">
    <location>
        <begin position="105"/>
        <end position="127"/>
    </location>
</feature>
<keyword evidence="6 14" id="KW-0812">Transmembrane</keyword>
<dbReference type="GO" id="GO:0000837">
    <property type="term" value="C:Doa10p ubiquitin ligase complex"/>
    <property type="evidence" value="ECO:0007669"/>
    <property type="project" value="EnsemblFungi"/>
</dbReference>
<dbReference type="PANTHER" id="PTHR13145:SF0">
    <property type="entry name" value="E3 UBIQUITIN-PROTEIN LIGASE MARCHF6"/>
    <property type="match status" value="1"/>
</dbReference>
<evidence type="ECO:0000256" key="3">
    <source>
        <dbReference type="ARBA" id="ARBA00004906"/>
    </source>
</evidence>
<feature type="compositionally biased region" description="Polar residues" evidence="13">
    <location>
        <begin position="280"/>
        <end position="296"/>
    </location>
</feature>
<dbReference type="SUPFAM" id="SSF57850">
    <property type="entry name" value="RING/U-box"/>
    <property type="match status" value="1"/>
</dbReference>
<feature type="transmembrane region" description="Helical" evidence="14">
    <location>
        <begin position="676"/>
        <end position="699"/>
    </location>
</feature>
<dbReference type="SMART" id="SM00744">
    <property type="entry name" value="RINGv"/>
    <property type="match status" value="1"/>
</dbReference>
<keyword evidence="8" id="KW-0863">Zinc-finger</keyword>
<feature type="transmembrane region" description="Helical" evidence="14">
    <location>
        <begin position="1136"/>
        <end position="1161"/>
    </location>
</feature>
<name>G8JTQ9_ERECY</name>
<comment type="pathway">
    <text evidence="3">Protein modification; protein ubiquitination.</text>
</comment>
<dbReference type="RefSeq" id="XP_003646229.1">
    <property type="nucleotide sequence ID" value="XM_003646181.1"/>
</dbReference>
<dbReference type="STRING" id="931890.G8JTQ9"/>
<keyword evidence="17" id="KW-1185">Reference proteome</keyword>
<dbReference type="InterPro" id="IPR011016">
    <property type="entry name" value="Znf_RING-CH"/>
</dbReference>
<dbReference type="GO" id="GO:0061630">
    <property type="term" value="F:ubiquitin protein ligase activity"/>
    <property type="evidence" value="ECO:0007669"/>
    <property type="project" value="UniProtKB-EC"/>
</dbReference>
<keyword evidence="9" id="KW-0833">Ubl conjugation pathway</keyword>
<evidence type="ECO:0000256" key="5">
    <source>
        <dbReference type="ARBA" id="ARBA00022679"/>
    </source>
</evidence>
<dbReference type="KEGG" id="erc:Ecym_4351"/>
<feature type="transmembrane region" description="Helical" evidence="14">
    <location>
        <begin position="510"/>
        <end position="532"/>
    </location>
</feature>
<dbReference type="EC" id="2.3.2.27" evidence="4"/>
<dbReference type="OrthoDB" id="1108038at2759"/>
<feature type="transmembrane region" description="Helical" evidence="14">
    <location>
        <begin position="183"/>
        <end position="203"/>
    </location>
</feature>
<dbReference type="InParanoid" id="G8JTQ9"/>
<keyword evidence="12 14" id="KW-0472">Membrane</keyword>
<evidence type="ECO:0000256" key="4">
    <source>
        <dbReference type="ARBA" id="ARBA00012483"/>
    </source>
</evidence>
<protein>
    <recommendedName>
        <fullName evidence="4">RING-type E3 ubiquitin transferase</fullName>
        <ecNumber evidence="4">2.3.2.27</ecNumber>
    </recommendedName>
</protein>
<accession>G8JTQ9</accession>
<reference evidence="17" key="1">
    <citation type="journal article" date="2012" name="G3 (Bethesda)">
        <title>Pichia sorbitophila, an interspecies yeast hybrid reveals early steps of genome resolution following polyploidization.</title>
        <authorList>
            <person name="Leh Louis V."/>
            <person name="Despons L."/>
            <person name="Friedrich A."/>
            <person name="Martin T."/>
            <person name="Durrens P."/>
            <person name="Casaregola S."/>
            <person name="Neuveglise C."/>
            <person name="Fairhead C."/>
            <person name="Marck C."/>
            <person name="Cruz J.A."/>
            <person name="Straub M.L."/>
            <person name="Kugler V."/>
            <person name="Sacerdot C."/>
            <person name="Uzunov Z."/>
            <person name="Thierry A."/>
            <person name="Weiss S."/>
            <person name="Bleykasten C."/>
            <person name="De Montigny J."/>
            <person name="Jacques N."/>
            <person name="Jung P."/>
            <person name="Lemaire M."/>
            <person name="Mallet S."/>
            <person name="Morel G."/>
            <person name="Richard G.F."/>
            <person name="Sarkar A."/>
            <person name="Savel G."/>
            <person name="Schacherer J."/>
            <person name="Seret M.L."/>
            <person name="Talla E."/>
            <person name="Samson G."/>
            <person name="Jubin C."/>
            <person name="Poulain J."/>
            <person name="Vacherie B."/>
            <person name="Barbe V."/>
            <person name="Pelletier E."/>
            <person name="Sherman D.J."/>
            <person name="Westhof E."/>
            <person name="Weissenbach J."/>
            <person name="Baret P.V."/>
            <person name="Wincker P."/>
            <person name="Gaillardin C."/>
            <person name="Dujon B."/>
            <person name="Souciet J.L."/>
        </authorList>
    </citation>
    <scope>NUCLEOTIDE SEQUENCE [LARGE SCALE GENOMIC DNA]</scope>
    <source>
        <strain evidence="17">CBS 270.75 / DBVPG 7215 / KCTC 17166 / NRRL Y-17582</strain>
    </source>
</reference>
<evidence type="ECO:0000256" key="11">
    <source>
        <dbReference type="ARBA" id="ARBA00022989"/>
    </source>
</evidence>
<keyword evidence="5" id="KW-0808">Transferase</keyword>
<dbReference type="PROSITE" id="PS51292">
    <property type="entry name" value="ZF_RING_CH"/>
    <property type="match status" value="1"/>
</dbReference>
<feature type="transmembrane region" description="Helical" evidence="14">
    <location>
        <begin position="408"/>
        <end position="429"/>
    </location>
</feature>
<evidence type="ECO:0000313" key="16">
    <source>
        <dbReference type="EMBL" id="AET39412.1"/>
    </source>
</evidence>
<comment type="subcellular location">
    <subcellularLocation>
        <location evidence="2">Membrane</location>
        <topology evidence="2">Multi-pass membrane protein</topology>
    </subcellularLocation>
</comment>
<evidence type="ECO:0000256" key="14">
    <source>
        <dbReference type="SAM" id="Phobius"/>
    </source>
</evidence>
<evidence type="ECO:0000256" key="2">
    <source>
        <dbReference type="ARBA" id="ARBA00004141"/>
    </source>
</evidence>
<feature type="transmembrane region" description="Helical" evidence="14">
    <location>
        <begin position="610"/>
        <end position="631"/>
    </location>
</feature>
<dbReference type="EMBL" id="CP002500">
    <property type="protein sequence ID" value="AET39412.1"/>
    <property type="molecule type" value="Genomic_DNA"/>
</dbReference>
<evidence type="ECO:0000259" key="15">
    <source>
        <dbReference type="PROSITE" id="PS51292"/>
    </source>
</evidence>
<dbReference type="GO" id="GO:0030970">
    <property type="term" value="P:retrograde protein transport, ER to cytosol"/>
    <property type="evidence" value="ECO:0007669"/>
    <property type="project" value="EnsemblFungi"/>
</dbReference>
<feature type="transmembrane region" description="Helical" evidence="14">
    <location>
        <begin position="567"/>
        <end position="590"/>
    </location>
</feature>
<dbReference type="InterPro" id="IPR013083">
    <property type="entry name" value="Znf_RING/FYVE/PHD"/>
</dbReference>
<evidence type="ECO:0000256" key="7">
    <source>
        <dbReference type="ARBA" id="ARBA00022723"/>
    </source>
</evidence>
<evidence type="ECO:0000256" key="1">
    <source>
        <dbReference type="ARBA" id="ARBA00000900"/>
    </source>
</evidence>
<feature type="domain" description="RING-CH-type" evidence="15">
    <location>
        <begin position="6"/>
        <end position="75"/>
    </location>
</feature>
<keyword evidence="10" id="KW-0862">Zinc</keyword>
<feature type="transmembrane region" description="Helical" evidence="14">
    <location>
        <begin position="905"/>
        <end position="924"/>
    </location>
</feature>
<feature type="region of interest" description="Disordered" evidence="13">
    <location>
        <begin position="276"/>
        <end position="357"/>
    </location>
</feature>
<dbReference type="FunCoup" id="G8JTQ9">
    <property type="interactions" value="532"/>
</dbReference>
<dbReference type="GeneID" id="11470045"/>
<dbReference type="GO" id="GO:0008270">
    <property type="term" value="F:zinc ion binding"/>
    <property type="evidence" value="ECO:0007669"/>
    <property type="project" value="UniProtKB-KW"/>
</dbReference>
<gene>
    <name evidence="16" type="ordered locus">Ecym_4351</name>
</gene>
<evidence type="ECO:0000256" key="12">
    <source>
        <dbReference type="ARBA" id="ARBA00023136"/>
    </source>
</evidence>
<sequence>MMNSMESDAQTLTCRICRMEATENNQLFHPCQCKGSIKYVHEPCLFEWMSSKGIDISKPGTEANCDICHFPIHLKTIYDDDMPVAPPIFAMMLQFASQILQEVRIGVFLTVAAVLVVFGLPMAWNVWGKIYTILLDDFTLPYPNDRWYVNLIYGFEEPWMTKENMMDRQYLVIQGLLNYKFSLLQILLVIILHALLYFVYLSVLKEEVFPRMLYHKIGPLFTDDALLRRRLQERFPDIRTETVEKIVRLMKLTNNNQELGDAGNLRLHIQELDLQGLEDPQQQQRNDLDDTTGTESNDSDHSEIDLVVEGANQGGGVEVDNNERIELDDQEDGEVAQSEGDEGDEEAEDEEAEEDVQHIRDAQPQVIRMQLDMNFGEFEDDGQMRWDAQRNDGLALPLIHIKLNMLNLVGYFLLAVVFIGTYFFVTYFVPTIMGRVLLSFYFYLIERFAYSVSTLSAYTAKFLHPYLPKLPLSAVSDLNNLNTHLINNFLEVIRNHYIYCKYRVNHPGGSMLFCGLPAAATYLTALALICIIPEVISRGYGRTNGLQNVIMRVLFQQTYTFKCTVKVFILFSMELVGFPTLAGLMIDYSLLTPLLRPRGSPLITVLVKDMWRPCSIFFLWSLGTAYMFMFAKFIGIVRKHIIRPGVLFCIRSPDDPNMRIFHDILIYPTRGQIHRLVISILLYAVLILVGFGFHTKLLFPYLLKSDLLPIYCDLTFSEWHYRFLIILYYTISWFSNSKNLELYVRMYWIKVFSISCRKLRLSSVILDKNVPMERGKVVYRNLFYRFLASKKAKWSNLDLYSSPKTFEEAQELFKVNPSIHAYFVPDGCLMRVPANDIVSRNYAQMLFVPVTKDDKLLKTMDLDRIKERNLRNGGEFGYLDKPYTVFDSYSIVYIPPSFATRYTTLLVMIWAFGSILFIGGGLLFNYSGQLIMWAISTPVSYLIGAPFISSITNNQSFTGSNLYAISLGFCFWCYLVDEGLFEFMISSKLWEFKEVLAAPLVRIGSGVHRCLKYLVNSRFNVRVEDLVDWLESCPLFVKRVLTSLLEGIFAKILYKTILFHYSNIMDFRSYYFKSSKSAGPPEPGFTGSTSSWIENWDFVSREFLTWFLIEYLIMSFFLGFFSLASDRQNKTKYLKIALSVIMRYTIPFLITNSFYGLIILLKGCLFSGKYFSSEWSSLRFLEALEPSPIDDIVMPMNALKGYAIHKSAVLEHLYYISSPLIFVLWSIYCHYSSVKQYIKRVSERAIDDLYGKSRTLVNLEDF</sequence>
<feature type="compositionally biased region" description="Acidic residues" evidence="13">
    <location>
        <begin position="328"/>
        <end position="354"/>
    </location>
</feature>
<feature type="transmembrane region" description="Helical" evidence="14">
    <location>
        <begin position="719"/>
        <end position="736"/>
    </location>
</feature>
<evidence type="ECO:0000256" key="9">
    <source>
        <dbReference type="ARBA" id="ARBA00022786"/>
    </source>
</evidence>
<dbReference type="HOGENOM" id="CLU_006729_0_0_1"/>
<evidence type="ECO:0000256" key="10">
    <source>
        <dbReference type="ARBA" id="ARBA00022833"/>
    </source>
</evidence>
<dbReference type="AlphaFoldDB" id="G8JTQ9"/>
<feature type="transmembrane region" description="Helical" evidence="14">
    <location>
        <begin position="1103"/>
        <end position="1124"/>
    </location>
</feature>
<dbReference type="PANTHER" id="PTHR13145">
    <property type="entry name" value="SSM4 PROTEIN"/>
    <property type="match status" value="1"/>
</dbReference>